<dbReference type="InterPro" id="IPR014710">
    <property type="entry name" value="RmlC-like_jellyroll"/>
</dbReference>
<proteinExistence type="predicted"/>
<dbReference type="STRING" id="195913.SAMN04488004_12132"/>
<dbReference type="Gene3D" id="2.60.120.10">
    <property type="entry name" value="Jelly Rolls"/>
    <property type="match status" value="1"/>
</dbReference>
<reference evidence="3 4" key="1">
    <citation type="submission" date="2016-10" db="EMBL/GenBank/DDBJ databases">
        <authorList>
            <person name="de Groot N.N."/>
        </authorList>
    </citation>
    <scope>NUCLEOTIDE SEQUENCE [LARGE SCALE GENOMIC DNA]</scope>
    <source>
        <strain evidence="3 4">DSM 16199</strain>
    </source>
</reference>
<keyword evidence="1" id="KW-0479">Metal-binding</keyword>
<dbReference type="OrthoDB" id="5290459at2"/>
<organism evidence="3 4">
    <name type="scientific">Loktanella salsilacus</name>
    <dbReference type="NCBI Taxonomy" id="195913"/>
    <lineage>
        <taxon>Bacteria</taxon>
        <taxon>Pseudomonadati</taxon>
        <taxon>Pseudomonadota</taxon>
        <taxon>Alphaproteobacteria</taxon>
        <taxon>Rhodobacterales</taxon>
        <taxon>Roseobacteraceae</taxon>
        <taxon>Loktanella</taxon>
    </lineage>
</organism>
<protein>
    <submittedName>
        <fullName evidence="3">Uncharacterized conserved protein, cupin superfamily</fullName>
    </submittedName>
</protein>
<dbReference type="GO" id="GO:0046872">
    <property type="term" value="F:metal ion binding"/>
    <property type="evidence" value="ECO:0007669"/>
    <property type="project" value="UniProtKB-KW"/>
</dbReference>
<dbReference type="PANTHER" id="PTHR35848:SF9">
    <property type="entry name" value="SLL1358 PROTEIN"/>
    <property type="match status" value="1"/>
</dbReference>
<evidence type="ECO:0000256" key="1">
    <source>
        <dbReference type="ARBA" id="ARBA00022723"/>
    </source>
</evidence>
<dbReference type="Proteomes" id="UP000199550">
    <property type="component" value="Unassembled WGS sequence"/>
</dbReference>
<dbReference type="SUPFAM" id="SSF51182">
    <property type="entry name" value="RmlC-like cupins"/>
    <property type="match status" value="1"/>
</dbReference>
<dbReference type="InterPro" id="IPR011051">
    <property type="entry name" value="RmlC_Cupin_sf"/>
</dbReference>
<dbReference type="InterPro" id="IPR013096">
    <property type="entry name" value="Cupin_2"/>
</dbReference>
<gene>
    <name evidence="3" type="ORF">SAMN04488004_12132</name>
</gene>
<accession>A0A1I4I157</accession>
<dbReference type="InterPro" id="IPR051610">
    <property type="entry name" value="GPI/OXD"/>
</dbReference>
<evidence type="ECO:0000313" key="3">
    <source>
        <dbReference type="EMBL" id="SFL47561.1"/>
    </source>
</evidence>
<name>A0A1I4I157_9RHOB</name>
<dbReference type="Pfam" id="PF07883">
    <property type="entry name" value="Cupin_2"/>
    <property type="match status" value="1"/>
</dbReference>
<evidence type="ECO:0000313" key="4">
    <source>
        <dbReference type="Proteomes" id="UP000199550"/>
    </source>
</evidence>
<keyword evidence="4" id="KW-1185">Reference proteome</keyword>
<dbReference type="CDD" id="cd02224">
    <property type="entry name" value="cupin_SPO2919-like"/>
    <property type="match status" value="1"/>
</dbReference>
<dbReference type="GeneID" id="97890087"/>
<feature type="domain" description="Cupin type-2" evidence="2">
    <location>
        <begin position="39"/>
        <end position="110"/>
    </location>
</feature>
<evidence type="ECO:0000259" key="2">
    <source>
        <dbReference type="Pfam" id="PF07883"/>
    </source>
</evidence>
<dbReference type="EMBL" id="FOTF01000021">
    <property type="protein sequence ID" value="SFL47561.1"/>
    <property type="molecule type" value="Genomic_DNA"/>
</dbReference>
<dbReference type="RefSeq" id="WP_090191011.1">
    <property type="nucleotide sequence ID" value="NZ_CP072991.1"/>
</dbReference>
<sequence length="153" mass="16141">MPLIPQGTSRIDHGDGVCGPYTAALLSDTGGLTQFGAFIETLPPGSASSTLHWHAQEDEMVHILTGTVTLIEGDMQTAMHPGDTACFQAGIPVGHCLRNDSDAPASYMVIGTRSGRDDVTYPLTGDTLTIRDGIKTYRDADGTITHTAPYHGA</sequence>
<dbReference type="AlphaFoldDB" id="A0A1I4I157"/>
<dbReference type="PANTHER" id="PTHR35848">
    <property type="entry name" value="OXALATE-BINDING PROTEIN"/>
    <property type="match status" value="1"/>
</dbReference>